<feature type="transmembrane region" description="Helical" evidence="1">
    <location>
        <begin position="98"/>
        <end position="117"/>
    </location>
</feature>
<keyword evidence="1" id="KW-0472">Membrane</keyword>
<sequence>MPSSTPLPPPPPEAQAGCGTFLLVMVAGLGAIICSAGAVLTRFVSREELPDQGPWDAYLTVALLWAAAAGVAAVVTAFAPSPRRGSTPGRRVALLDTAMALAILWPLEAALFALSVATRRGLRRGIRPAAAAMSVVTLVGGTWWGVTAYDGAQPRRDTHVSRDALVGEWRTSDGGLLVLAADGHYSATQVPSLLFTFDWDSQARVDAAGDWDFDTFSGFVFTDAGAEGGTDTDLSVYRTRSARMLCVVEDPDTACDTGLTFLRVPGPAAAAR</sequence>
<feature type="transmembrane region" description="Helical" evidence="1">
    <location>
        <begin position="129"/>
        <end position="146"/>
    </location>
</feature>
<reference evidence="2" key="1">
    <citation type="submission" date="2021-05" db="EMBL/GenBank/DDBJ databases">
        <authorList>
            <person name="Arsene-Ploetze F."/>
        </authorList>
    </citation>
    <scope>NUCLEOTIDE SEQUENCE</scope>
    <source>
        <strain evidence="2">DSM 42138</strain>
    </source>
</reference>
<keyword evidence="1" id="KW-0812">Transmembrane</keyword>
<dbReference type="Proteomes" id="UP001152519">
    <property type="component" value="Unassembled WGS sequence"/>
</dbReference>
<protein>
    <submittedName>
        <fullName evidence="2">Uncharacterized protein</fullName>
    </submittedName>
</protein>
<comment type="caution">
    <text evidence="2">The sequence shown here is derived from an EMBL/GenBank/DDBJ whole genome shotgun (WGS) entry which is preliminary data.</text>
</comment>
<evidence type="ECO:0000256" key="1">
    <source>
        <dbReference type="SAM" id="Phobius"/>
    </source>
</evidence>
<proteinExistence type="predicted"/>
<name>A0A9W4GTU6_9ACTN</name>
<keyword evidence="1" id="KW-1133">Transmembrane helix</keyword>
<feature type="transmembrane region" description="Helical" evidence="1">
    <location>
        <begin position="57"/>
        <end position="78"/>
    </location>
</feature>
<gene>
    <name evidence="2" type="ORF">SCOCK_440019</name>
</gene>
<feature type="transmembrane region" description="Helical" evidence="1">
    <location>
        <begin position="20"/>
        <end position="45"/>
    </location>
</feature>
<accession>A0A9W4GTU6</accession>
<keyword evidence="3" id="KW-1185">Reference proteome</keyword>
<dbReference type="EMBL" id="CAJSLV010000075">
    <property type="protein sequence ID" value="CAG6396653.1"/>
    <property type="molecule type" value="Genomic_DNA"/>
</dbReference>
<evidence type="ECO:0000313" key="2">
    <source>
        <dbReference type="EMBL" id="CAG6396653.1"/>
    </source>
</evidence>
<evidence type="ECO:0000313" key="3">
    <source>
        <dbReference type="Proteomes" id="UP001152519"/>
    </source>
</evidence>
<organism evidence="2 3">
    <name type="scientific">Actinacidiphila cocklensis</name>
    <dbReference type="NCBI Taxonomy" id="887465"/>
    <lineage>
        <taxon>Bacteria</taxon>
        <taxon>Bacillati</taxon>
        <taxon>Actinomycetota</taxon>
        <taxon>Actinomycetes</taxon>
        <taxon>Kitasatosporales</taxon>
        <taxon>Streptomycetaceae</taxon>
        <taxon>Actinacidiphila</taxon>
    </lineage>
</organism>
<dbReference type="AlphaFoldDB" id="A0A9W4GTU6"/>
<dbReference type="RefSeq" id="WP_251495423.1">
    <property type="nucleotide sequence ID" value="NZ_CAJSLV010000075.1"/>
</dbReference>